<proteinExistence type="predicted"/>
<dbReference type="Proteomes" id="UP000222163">
    <property type="component" value="Unassembled WGS sequence"/>
</dbReference>
<dbReference type="EMBL" id="PDUU01000003">
    <property type="protein sequence ID" value="PHN98675.1"/>
    <property type="molecule type" value="Genomic_DNA"/>
</dbReference>
<protein>
    <submittedName>
        <fullName evidence="2">Uncharacterized protein</fullName>
    </submittedName>
</protein>
<reference evidence="2" key="2">
    <citation type="submission" date="2017-10" db="EMBL/GenBank/DDBJ databases">
        <authorList>
            <person name="Enke T.N."/>
            <person name="Cordero O.X."/>
        </authorList>
    </citation>
    <scope>NUCLEOTIDE SEQUENCE</scope>
    <source>
        <strain evidence="2">4G03</strain>
    </source>
</reference>
<evidence type="ECO:0000313" key="1">
    <source>
        <dbReference type="EMBL" id="MDP2540720.1"/>
    </source>
</evidence>
<organism evidence="2 3">
    <name type="scientific">Tenacibaculum discolor</name>
    <dbReference type="NCBI Taxonomy" id="361581"/>
    <lineage>
        <taxon>Bacteria</taxon>
        <taxon>Pseudomonadati</taxon>
        <taxon>Bacteroidota</taxon>
        <taxon>Flavobacteriia</taxon>
        <taxon>Flavobacteriales</taxon>
        <taxon>Flavobacteriaceae</taxon>
        <taxon>Tenacibaculum</taxon>
    </lineage>
</organism>
<reference evidence="1 4" key="3">
    <citation type="submission" date="2023-07" db="EMBL/GenBank/DDBJ databases">
        <title>Genome content predicts the carbon catabolic preferences of heterotrophic bacteria.</title>
        <authorList>
            <person name="Gralka M."/>
        </authorList>
    </citation>
    <scope>NUCLEOTIDE SEQUENCE [LARGE SCALE GENOMIC DNA]</scope>
    <source>
        <strain evidence="1 4">4G03</strain>
    </source>
</reference>
<dbReference type="AlphaFoldDB" id="A0A2G1BYJ2"/>
<evidence type="ECO:0000313" key="4">
    <source>
        <dbReference type="Proteomes" id="UP001242342"/>
    </source>
</evidence>
<dbReference type="RefSeq" id="WP_099214492.1">
    <property type="nucleotide sequence ID" value="NZ_JAUYVU010000002.1"/>
</dbReference>
<comment type="caution">
    <text evidence="2">The sequence shown here is derived from an EMBL/GenBank/DDBJ whole genome shotgun (WGS) entry which is preliminary data.</text>
</comment>
<sequence length="363" mass="42821">MKDTLFIYPRDEVYLPNGYHFSHNVAVKLYDDLVWILKDEKTQKKFNTKIHFEKDGDVPSEEDEDIVEWLIEKGYKKEVDEIISKNLVLGIISDVCHFIHQALDSSKNIKLTVAFTLIRKPFLENLLILEQLLTEEQVFLEKFESDSKKFDPGKINDIKKKQLIENSLKQISNNYLLSSDLINDLRWDKKNPNSIYANANLGTHLVTTRNPSYKTERQNLNLIFSGEEEWSEQLDYFYYFVPVLLYYFTEVVDSYVLRKKIITKRKLTERKFLRLIGQLMLHDQFNEKSIKGKSALNKISKVLKVKCKNCNRINQLFKSDLFNLVSEDYILCKFCLLDLYRETESLNELMTNFLKKMTTANNA</sequence>
<evidence type="ECO:0000313" key="2">
    <source>
        <dbReference type="EMBL" id="PHN98675.1"/>
    </source>
</evidence>
<gene>
    <name evidence="2" type="ORF">CSC81_04060</name>
    <name evidence="1" type="ORF">Q8W23_04455</name>
</gene>
<keyword evidence="4" id="KW-1185">Reference proteome</keyword>
<reference evidence="2 3" key="1">
    <citation type="journal article" date="2016" name="Nat. Commun.">
        <title>Microbial interactions lead to rapid micro-scale successions on model marine particles.</title>
        <authorList>
            <person name="Datta M.S."/>
            <person name="Sliwerska E."/>
            <person name="Gore J."/>
            <person name="Polz M.F."/>
            <person name="Cordero O.X."/>
        </authorList>
    </citation>
    <scope>NUCLEOTIDE SEQUENCE [LARGE SCALE GENOMIC DNA]</scope>
    <source>
        <strain evidence="2 3">4G03</strain>
    </source>
</reference>
<evidence type="ECO:0000313" key="3">
    <source>
        <dbReference type="Proteomes" id="UP000222163"/>
    </source>
</evidence>
<accession>A0A2G1BYJ2</accession>
<name>A0A2G1BYJ2_9FLAO</name>
<dbReference type="Proteomes" id="UP001242342">
    <property type="component" value="Unassembled WGS sequence"/>
</dbReference>
<dbReference type="EMBL" id="JAUYVU010000002">
    <property type="protein sequence ID" value="MDP2540720.1"/>
    <property type="molecule type" value="Genomic_DNA"/>
</dbReference>